<dbReference type="PANTHER" id="PTHR42791">
    <property type="entry name" value="GNAT FAMILY ACETYLTRANSFERASE"/>
    <property type="match status" value="1"/>
</dbReference>
<dbReference type="AlphaFoldDB" id="A0A8K0X9U4"/>
<dbReference type="Proteomes" id="UP000813385">
    <property type="component" value="Unassembled WGS sequence"/>
</dbReference>
<dbReference type="SUPFAM" id="SSF55729">
    <property type="entry name" value="Acyl-CoA N-acyltransferases (Nat)"/>
    <property type="match status" value="1"/>
</dbReference>
<dbReference type="InterPro" id="IPR016181">
    <property type="entry name" value="Acyl_CoA_acyltransferase"/>
</dbReference>
<gene>
    <name evidence="2" type="ORF">B0T11DRAFT_314991</name>
</gene>
<evidence type="ECO:0000313" key="3">
    <source>
        <dbReference type="Proteomes" id="UP000813385"/>
    </source>
</evidence>
<organism evidence="2 3">
    <name type="scientific">Plectosphaerella cucumerina</name>
    <dbReference type="NCBI Taxonomy" id="40658"/>
    <lineage>
        <taxon>Eukaryota</taxon>
        <taxon>Fungi</taxon>
        <taxon>Dikarya</taxon>
        <taxon>Ascomycota</taxon>
        <taxon>Pezizomycotina</taxon>
        <taxon>Sordariomycetes</taxon>
        <taxon>Hypocreomycetidae</taxon>
        <taxon>Glomerellales</taxon>
        <taxon>Plectosphaerellaceae</taxon>
        <taxon>Plectosphaerella</taxon>
    </lineage>
</organism>
<keyword evidence="3" id="KW-1185">Reference proteome</keyword>
<evidence type="ECO:0000259" key="1">
    <source>
        <dbReference type="Pfam" id="PF00583"/>
    </source>
</evidence>
<dbReference type="GO" id="GO:0016747">
    <property type="term" value="F:acyltransferase activity, transferring groups other than amino-acyl groups"/>
    <property type="evidence" value="ECO:0007669"/>
    <property type="project" value="InterPro"/>
</dbReference>
<dbReference type="CDD" id="cd04301">
    <property type="entry name" value="NAT_SF"/>
    <property type="match status" value="1"/>
</dbReference>
<accession>A0A8K0X9U4</accession>
<dbReference type="Gene3D" id="3.40.630.30">
    <property type="match status" value="1"/>
</dbReference>
<dbReference type="OrthoDB" id="4738875at2759"/>
<dbReference type="PANTHER" id="PTHR42791:SF2">
    <property type="entry name" value="N-ACETYLTRANSFERASE DOMAIN-CONTAINING PROTEIN"/>
    <property type="match status" value="1"/>
</dbReference>
<dbReference type="Pfam" id="PF00583">
    <property type="entry name" value="Acetyltransf_1"/>
    <property type="match status" value="1"/>
</dbReference>
<name>A0A8K0X9U4_9PEZI</name>
<dbReference type="InterPro" id="IPR000182">
    <property type="entry name" value="GNAT_dom"/>
</dbReference>
<reference evidence="2" key="1">
    <citation type="journal article" date="2021" name="Nat. Commun.">
        <title>Genetic determinants of endophytism in the Arabidopsis root mycobiome.</title>
        <authorList>
            <person name="Mesny F."/>
            <person name="Miyauchi S."/>
            <person name="Thiergart T."/>
            <person name="Pickel B."/>
            <person name="Atanasova L."/>
            <person name="Karlsson M."/>
            <person name="Huettel B."/>
            <person name="Barry K.W."/>
            <person name="Haridas S."/>
            <person name="Chen C."/>
            <person name="Bauer D."/>
            <person name="Andreopoulos W."/>
            <person name="Pangilinan J."/>
            <person name="LaButti K."/>
            <person name="Riley R."/>
            <person name="Lipzen A."/>
            <person name="Clum A."/>
            <person name="Drula E."/>
            <person name="Henrissat B."/>
            <person name="Kohler A."/>
            <person name="Grigoriev I.V."/>
            <person name="Martin F.M."/>
            <person name="Hacquard S."/>
        </authorList>
    </citation>
    <scope>NUCLEOTIDE SEQUENCE</scope>
    <source>
        <strain evidence="2">MPI-CAGE-AT-0016</strain>
    </source>
</reference>
<dbReference type="InterPro" id="IPR052523">
    <property type="entry name" value="Trichothecene_AcTrans"/>
</dbReference>
<proteinExistence type="predicted"/>
<sequence>MYSEKEPARIRRATLDDIDAIADVVLASLASDPSWKIMIPYGFHKDATYRQYARDILMRHLAPESFDSLVLVAECPSKGSYTIVSVAVWNTTHSRYHDAWRKSCSTLCDMDDVVPTIPPESHDSVVDKLTALSAAIAFSQKQHFEQFEPYVYLEVLATHPAHRGQGYAKALCAVGVDSAQKRSLAVAALTSSRGYIFFSGMAFGDLGCVSLRGSNCSRDDCMLKAMILHPQQKRRRSSVINSFLSYVSLGNSSQ</sequence>
<comment type="caution">
    <text evidence="2">The sequence shown here is derived from an EMBL/GenBank/DDBJ whole genome shotgun (WGS) entry which is preliminary data.</text>
</comment>
<protein>
    <recommendedName>
        <fullName evidence="1">N-acetyltransferase domain-containing protein</fullName>
    </recommendedName>
</protein>
<evidence type="ECO:0000313" key="2">
    <source>
        <dbReference type="EMBL" id="KAH7376759.1"/>
    </source>
</evidence>
<dbReference type="EMBL" id="JAGPXD010000001">
    <property type="protein sequence ID" value="KAH7376759.1"/>
    <property type="molecule type" value="Genomic_DNA"/>
</dbReference>
<feature type="domain" description="N-acetyltransferase" evidence="1">
    <location>
        <begin position="132"/>
        <end position="184"/>
    </location>
</feature>